<dbReference type="SUPFAM" id="SSF55781">
    <property type="entry name" value="GAF domain-like"/>
    <property type="match status" value="2"/>
</dbReference>
<dbReference type="EC" id="2.7.13.3" evidence="3"/>
<dbReference type="PROSITE" id="PS50112">
    <property type="entry name" value="PAS"/>
    <property type="match status" value="1"/>
</dbReference>
<evidence type="ECO:0000313" key="17">
    <source>
        <dbReference type="EMBL" id="SMH43259.1"/>
    </source>
</evidence>
<evidence type="ECO:0000256" key="3">
    <source>
        <dbReference type="ARBA" id="ARBA00012438"/>
    </source>
</evidence>
<dbReference type="SUPFAM" id="SSF55874">
    <property type="entry name" value="ATPase domain of HSP90 chaperone/DNA topoisomerase II/histidine kinase"/>
    <property type="match status" value="1"/>
</dbReference>
<dbReference type="EMBL" id="JWTK01000006">
    <property type="protein sequence ID" value="OJH48748.1"/>
    <property type="molecule type" value="Genomic_DNA"/>
</dbReference>
<feature type="domain" description="PAS" evidence="13">
    <location>
        <begin position="522"/>
        <end position="573"/>
    </location>
</feature>
<evidence type="ECO:0000256" key="8">
    <source>
        <dbReference type="ARBA" id="ARBA00022777"/>
    </source>
</evidence>
<keyword evidence="10" id="KW-0902">Two-component regulatory system</keyword>
<dbReference type="NCBIfam" id="TIGR00229">
    <property type="entry name" value="sensory_box"/>
    <property type="match status" value="1"/>
</dbReference>
<evidence type="ECO:0000256" key="11">
    <source>
        <dbReference type="ARBA" id="ARBA00023136"/>
    </source>
</evidence>
<dbReference type="InterPro" id="IPR000014">
    <property type="entry name" value="PAS"/>
</dbReference>
<name>A0A1L9C2V4_9EURY</name>
<keyword evidence="6" id="KW-0808">Transferase</keyword>
<dbReference type="InterPro" id="IPR035965">
    <property type="entry name" value="PAS-like_dom_sf"/>
</dbReference>
<evidence type="ECO:0000256" key="6">
    <source>
        <dbReference type="ARBA" id="ARBA00022679"/>
    </source>
</evidence>
<dbReference type="SMART" id="SM00065">
    <property type="entry name" value="GAF"/>
    <property type="match status" value="2"/>
</dbReference>
<dbReference type="InterPro" id="IPR005467">
    <property type="entry name" value="His_kinase_dom"/>
</dbReference>
<keyword evidence="4" id="KW-1003">Cell membrane</keyword>
<reference evidence="19" key="2">
    <citation type="submission" date="2017-04" db="EMBL/GenBank/DDBJ databases">
        <authorList>
            <person name="Varghese N."/>
            <person name="Submissions S."/>
        </authorList>
    </citation>
    <scope>NUCLEOTIDE SEQUENCE [LARGE SCALE GENOMIC DNA]</scope>
    <source>
        <strain evidence="19">FDF-1</strain>
    </source>
</reference>
<dbReference type="InterPro" id="IPR029016">
    <property type="entry name" value="GAF-like_dom_sf"/>
</dbReference>
<dbReference type="EMBL" id="RJJH01000003">
    <property type="protein sequence ID" value="RNI12230.1"/>
    <property type="molecule type" value="Genomic_DNA"/>
</dbReference>
<dbReference type="GO" id="GO:0005886">
    <property type="term" value="C:plasma membrane"/>
    <property type="evidence" value="ECO:0007669"/>
    <property type="project" value="UniProtKB-SubCell"/>
</dbReference>
<protein>
    <recommendedName>
        <fullName evidence="3">histidine kinase</fullName>
        <ecNumber evidence="3">2.7.13.3</ecNumber>
    </recommendedName>
</protein>
<evidence type="ECO:0000256" key="2">
    <source>
        <dbReference type="ARBA" id="ARBA00004236"/>
    </source>
</evidence>
<evidence type="ECO:0000313" key="19">
    <source>
        <dbReference type="Proteomes" id="UP000193969"/>
    </source>
</evidence>
<feature type="domain" description="Histidine kinase" evidence="12">
    <location>
        <begin position="775"/>
        <end position="994"/>
    </location>
</feature>
<evidence type="ECO:0000256" key="5">
    <source>
        <dbReference type="ARBA" id="ARBA00022553"/>
    </source>
</evidence>
<dbReference type="GO" id="GO:0005524">
    <property type="term" value="F:ATP binding"/>
    <property type="evidence" value="ECO:0007669"/>
    <property type="project" value="UniProtKB-KW"/>
</dbReference>
<comment type="subcellular location">
    <subcellularLocation>
        <location evidence="2">Cell membrane</location>
    </subcellularLocation>
</comment>
<evidence type="ECO:0000259" key="13">
    <source>
        <dbReference type="PROSITE" id="PS50112"/>
    </source>
</evidence>
<dbReference type="InterPro" id="IPR036890">
    <property type="entry name" value="HATPase_C_sf"/>
</dbReference>
<dbReference type="Pfam" id="PF02518">
    <property type="entry name" value="HATPase_c"/>
    <property type="match status" value="1"/>
</dbReference>
<dbReference type="Proteomes" id="UP000193969">
    <property type="component" value="Unassembled WGS sequence"/>
</dbReference>
<dbReference type="FunFam" id="3.30.565.10:FF:000023">
    <property type="entry name" value="PAS domain-containing sensor histidine kinase"/>
    <property type="match status" value="1"/>
</dbReference>
<proteinExistence type="predicted"/>
<dbReference type="CDD" id="cd00082">
    <property type="entry name" value="HisKA"/>
    <property type="match status" value="1"/>
</dbReference>
<evidence type="ECO:0000259" key="14">
    <source>
        <dbReference type="PROSITE" id="PS50113"/>
    </source>
</evidence>
<dbReference type="SUPFAM" id="SSF47384">
    <property type="entry name" value="Homodimeric domain of signal transducing histidine kinase"/>
    <property type="match status" value="1"/>
</dbReference>
<dbReference type="PANTHER" id="PTHR43047:SF72">
    <property type="entry name" value="OSMOSENSING HISTIDINE PROTEIN KINASE SLN1"/>
    <property type="match status" value="1"/>
</dbReference>
<reference evidence="17" key="3">
    <citation type="submission" date="2017-04" db="EMBL/GenBank/DDBJ databases">
        <authorList>
            <person name="Afonso C.L."/>
            <person name="Miller P.J."/>
            <person name="Scott M.A."/>
            <person name="Spackman E."/>
            <person name="Goraichik I."/>
            <person name="Dimitrov K.M."/>
            <person name="Suarez D.L."/>
            <person name="Swayne D.E."/>
        </authorList>
    </citation>
    <scope>NUCLEOTIDE SEQUENCE [LARGE SCALE GENOMIC DNA]</scope>
    <source>
        <strain evidence="17">FDF-1</strain>
    </source>
</reference>
<dbReference type="Pfam" id="PF01590">
    <property type="entry name" value="GAF"/>
    <property type="match status" value="2"/>
</dbReference>
<evidence type="ECO:0000313" key="15">
    <source>
        <dbReference type="EMBL" id="OJH48748.1"/>
    </source>
</evidence>
<dbReference type="InterPro" id="IPR003018">
    <property type="entry name" value="GAF"/>
</dbReference>
<dbReference type="PROSITE" id="PS50109">
    <property type="entry name" value="HIS_KIN"/>
    <property type="match status" value="1"/>
</dbReference>
<dbReference type="GO" id="GO:0009927">
    <property type="term" value="F:histidine phosphotransfer kinase activity"/>
    <property type="evidence" value="ECO:0007669"/>
    <property type="project" value="TreeGrafter"/>
</dbReference>
<dbReference type="OrthoDB" id="121164at2157"/>
<dbReference type="InterPro" id="IPR036097">
    <property type="entry name" value="HisK_dim/P_sf"/>
</dbReference>
<dbReference type="SUPFAM" id="SSF55785">
    <property type="entry name" value="PYP-like sensor domain (PAS domain)"/>
    <property type="match status" value="2"/>
</dbReference>
<keyword evidence="5" id="KW-0597">Phosphoprotein</keyword>
<keyword evidence="7" id="KW-0547">Nucleotide-binding</keyword>
<dbReference type="STRING" id="523843.SAMN06264941_1931"/>
<dbReference type="PANTHER" id="PTHR43047">
    <property type="entry name" value="TWO-COMPONENT HISTIDINE PROTEIN KINASE"/>
    <property type="match status" value="1"/>
</dbReference>
<gene>
    <name evidence="16" type="ORF">EFE41_03745</name>
    <name evidence="15" type="ORF">MPF_1795</name>
    <name evidence="17" type="ORF">SAMN06264941_1931</name>
</gene>
<dbReference type="SMART" id="SM00388">
    <property type="entry name" value="HisKA"/>
    <property type="match status" value="1"/>
</dbReference>
<keyword evidence="8 15" id="KW-0418">Kinase</keyword>
<dbReference type="SMART" id="SM00091">
    <property type="entry name" value="PAS"/>
    <property type="match status" value="2"/>
</dbReference>
<dbReference type="PROSITE" id="PS50113">
    <property type="entry name" value="PAC"/>
    <property type="match status" value="2"/>
</dbReference>
<evidence type="ECO:0000256" key="10">
    <source>
        <dbReference type="ARBA" id="ARBA00023012"/>
    </source>
</evidence>
<dbReference type="GO" id="GO:0000155">
    <property type="term" value="F:phosphorelay sensor kinase activity"/>
    <property type="evidence" value="ECO:0007669"/>
    <property type="project" value="InterPro"/>
</dbReference>
<dbReference type="SMART" id="SM00086">
    <property type="entry name" value="PAC"/>
    <property type="match status" value="3"/>
</dbReference>
<evidence type="ECO:0000256" key="7">
    <source>
        <dbReference type="ARBA" id="ARBA00022741"/>
    </source>
</evidence>
<dbReference type="Gene3D" id="1.10.287.130">
    <property type="match status" value="1"/>
</dbReference>
<dbReference type="InterPro" id="IPR003661">
    <property type="entry name" value="HisK_dim/P_dom"/>
</dbReference>
<dbReference type="RefSeq" id="WP_072361185.1">
    <property type="nucleotide sequence ID" value="NZ_FXBN01000003.1"/>
</dbReference>
<reference evidence="15 18" key="1">
    <citation type="submission" date="2014-12" db="EMBL/GenBank/DDBJ databases">
        <title>The genome sequence of Methanohalophilus portucalensis strain FDF1.</title>
        <authorList>
            <person name="Lai M.-C."/>
            <person name="Lai S.-J."/>
        </authorList>
    </citation>
    <scope>NUCLEOTIDE SEQUENCE [LARGE SCALE GENOMIC DNA]</scope>
    <source>
        <strain evidence="15 18">FDF-1</strain>
    </source>
</reference>
<dbReference type="Proteomes" id="UP000185713">
    <property type="component" value="Unassembled WGS sequence"/>
</dbReference>
<keyword evidence="11" id="KW-0472">Membrane</keyword>
<dbReference type="CDD" id="cd00130">
    <property type="entry name" value="PAS"/>
    <property type="match status" value="1"/>
</dbReference>
<dbReference type="Pfam" id="PF08447">
    <property type="entry name" value="PAS_3"/>
    <property type="match status" value="1"/>
</dbReference>
<sequence length="994" mass="112450">MSFQKNYSEKSFTTDVFDLWEDNVAILSVNGIISYTNKSWKQFFENNYLNPEEYNEGINYLKVCDEAIGENSNGVSVAAEGIRDVISGKIDAFKVEYPCHNSDEKRWFLLKATPLSKTYPTSVLLQHIDITEIKESEIVSQRKFAIEDTISSVSSLFIAPDNIDSAIVKSLGKIGKLCGASRAYLFLFHENEKVMDNTHEWCMEGVDPQKENLQELPVDMFPWWMQRLRKGEYIHITDVSSLPIEASAEREILEMQHIKSLIVLPVYIDGKISGFIGMDNVIGTGKWNEEDVSMLQMVATVIGQGLKSQRAEKELHKKADFEHLISEISSDFVTLSVDEVDTGIERALGSIGAFTGADRAYVFLFKGGYERVANTHEWCNEGIEPQIDNLQDIQLSEELPWLAEHILNCEIFYVHDVASLPKQAQLERELFELQHIRSLITVPMIQEGQLIGFLGFDAVYEYRIWTDTDRDLLKLIGQNITHLLKSKSDKETLINSEKKLQEREALYRAVTENSHDAIFIQKGNKLLFVNDTVCKLLGYTKDELYEMKDWDLIHSDDREKLQNYALRRASGKDVPSTYEVKVLTKSGDTLYVEFAITSIIYKGEYAALCSARDVTQRKKMEEDIKDKLNQIEMINANVPNVIWKSDIDKNSNFINTYISEAVDQLLALPPNTINNQWDKYFSYIKPQYMNGAMDAFTQGIAHPGETISREYEVVKADGTDAWFFSSGKVFHNNGSLQVYGNTIDITGRKKVEKALIQSKLLAEEASKTKSEFLANMSHELRTPLNSIIGFSQVLDSCEFGTLNEKQSRYLSNILYSGKHLLDLINDILDLSKIEAGRMDFEGEDINISEVIIETITMLGPVAEKKDVNMKCTNGPESLEIHADSMKIKEIMHNLLSNAIKFTPENGEVKVNLKVIDDQIHVSVSDNGTGIPKEKHEEIFDPFRQADSSSSRKFGGTGLGLALVKKYVEMHGGDIWLYSGVGKGSTFTFTIPASV</sequence>
<dbReference type="InterPro" id="IPR004358">
    <property type="entry name" value="Sig_transdc_His_kin-like_C"/>
</dbReference>
<dbReference type="InterPro" id="IPR003594">
    <property type="entry name" value="HATPase_dom"/>
</dbReference>
<dbReference type="FunFam" id="1.10.287.130:FF:000038">
    <property type="entry name" value="Sensory transduction histidine kinase"/>
    <property type="match status" value="1"/>
</dbReference>
<feature type="domain" description="PAC" evidence="14">
    <location>
        <begin position="576"/>
        <end position="626"/>
    </location>
</feature>
<evidence type="ECO:0000259" key="12">
    <source>
        <dbReference type="PROSITE" id="PS50109"/>
    </source>
</evidence>
<dbReference type="Pfam" id="PF00512">
    <property type="entry name" value="HisKA"/>
    <property type="match status" value="1"/>
</dbReference>
<keyword evidence="9" id="KW-0067">ATP-binding</keyword>
<evidence type="ECO:0000313" key="20">
    <source>
        <dbReference type="Proteomes" id="UP000278252"/>
    </source>
</evidence>
<evidence type="ECO:0000256" key="4">
    <source>
        <dbReference type="ARBA" id="ARBA00022475"/>
    </source>
</evidence>
<dbReference type="AlphaFoldDB" id="A0A1L9C2V4"/>
<dbReference type="Proteomes" id="UP000278252">
    <property type="component" value="Unassembled WGS sequence"/>
</dbReference>
<dbReference type="Gene3D" id="3.30.450.40">
    <property type="match status" value="2"/>
</dbReference>
<dbReference type="PRINTS" id="PR00344">
    <property type="entry name" value="BCTRLSENSOR"/>
</dbReference>
<dbReference type="SMART" id="SM00387">
    <property type="entry name" value="HATPase_c"/>
    <property type="match status" value="1"/>
</dbReference>
<evidence type="ECO:0000313" key="18">
    <source>
        <dbReference type="Proteomes" id="UP000185713"/>
    </source>
</evidence>
<dbReference type="Pfam" id="PF13426">
    <property type="entry name" value="PAS_9"/>
    <property type="match status" value="1"/>
</dbReference>
<dbReference type="InterPro" id="IPR000700">
    <property type="entry name" value="PAS-assoc_C"/>
</dbReference>
<reference evidence="16 20" key="4">
    <citation type="submission" date="2018-10" db="EMBL/GenBank/DDBJ databases">
        <title>Cultivation of a novel Methanohalophilus strain from Kebrit Deep of the Red Sea and a genomic comparison of members of the genus Methanohalophilus.</title>
        <authorList>
            <person name="Guan Y."/>
            <person name="Ngugi D.K."/>
            <person name="Stingl U."/>
        </authorList>
    </citation>
    <scope>NUCLEOTIDE SEQUENCE [LARGE SCALE GENOMIC DNA]</scope>
    <source>
        <strain evidence="16 20">DSM 7471</strain>
    </source>
</reference>
<evidence type="ECO:0000256" key="9">
    <source>
        <dbReference type="ARBA" id="ARBA00022840"/>
    </source>
</evidence>
<dbReference type="InterPro" id="IPR001610">
    <property type="entry name" value="PAC"/>
</dbReference>
<dbReference type="EMBL" id="FXBN01000003">
    <property type="protein sequence ID" value="SMH43259.1"/>
    <property type="molecule type" value="Genomic_DNA"/>
</dbReference>
<organism evidence="15 18">
    <name type="scientific">Methanohalophilus portucalensis FDF-1</name>
    <dbReference type="NCBI Taxonomy" id="523843"/>
    <lineage>
        <taxon>Archaea</taxon>
        <taxon>Methanobacteriati</taxon>
        <taxon>Methanobacteriota</taxon>
        <taxon>Stenosarchaea group</taxon>
        <taxon>Methanomicrobia</taxon>
        <taxon>Methanosarcinales</taxon>
        <taxon>Methanosarcinaceae</taxon>
        <taxon>Methanohalophilus</taxon>
    </lineage>
</organism>
<dbReference type="CDD" id="cd16922">
    <property type="entry name" value="HATPase_EvgS-ArcB-TorS-like"/>
    <property type="match status" value="1"/>
</dbReference>
<dbReference type="InterPro" id="IPR013655">
    <property type="entry name" value="PAS_fold_3"/>
</dbReference>
<dbReference type="Gene3D" id="3.30.565.10">
    <property type="entry name" value="Histidine kinase-like ATPase, C-terminal domain"/>
    <property type="match status" value="1"/>
</dbReference>
<accession>A0A1L9C2V4</accession>
<feature type="domain" description="PAC" evidence="14">
    <location>
        <begin position="707"/>
        <end position="757"/>
    </location>
</feature>
<evidence type="ECO:0000313" key="16">
    <source>
        <dbReference type="EMBL" id="RNI12230.1"/>
    </source>
</evidence>
<evidence type="ECO:0000256" key="1">
    <source>
        <dbReference type="ARBA" id="ARBA00000085"/>
    </source>
</evidence>
<keyword evidence="19" id="KW-1185">Reference proteome</keyword>
<dbReference type="Gene3D" id="3.30.450.20">
    <property type="entry name" value="PAS domain"/>
    <property type="match status" value="2"/>
</dbReference>
<comment type="catalytic activity">
    <reaction evidence="1">
        <text>ATP + protein L-histidine = ADP + protein N-phospho-L-histidine.</text>
        <dbReference type="EC" id="2.7.13.3"/>
    </reaction>
</comment>